<feature type="chain" id="PRO_5047254571" description="Lipoprotein" evidence="1">
    <location>
        <begin position="29"/>
        <end position="140"/>
    </location>
</feature>
<evidence type="ECO:0000256" key="1">
    <source>
        <dbReference type="SAM" id="SignalP"/>
    </source>
</evidence>
<feature type="signal peptide" evidence="1">
    <location>
        <begin position="1"/>
        <end position="28"/>
    </location>
</feature>
<sequence>MSRQRSTRITVALAAAMAVGLVGCTASGELDVFIRDQTDSDALPASAFPGIGIVATSTRLLWVGDEMTIYAAKGSGDNTGRTCLVMVPEYGGSSAGCGSVLPVTLGVEGEPTYMLSTIDIDAGSDKWTKVADHLYVESPQ</sequence>
<comment type="caution">
    <text evidence="2">The sequence shown here is derived from an EMBL/GenBank/DDBJ whole genome shotgun (WGS) entry which is preliminary data.</text>
</comment>
<keyword evidence="3" id="KW-1185">Reference proteome</keyword>
<name>A0ABT2GSH5_9MICO</name>
<protein>
    <recommendedName>
        <fullName evidence="4">Lipoprotein</fullName>
    </recommendedName>
</protein>
<dbReference type="RefSeq" id="WP_259506294.1">
    <property type="nucleotide sequence ID" value="NZ_JANLCM010000001.1"/>
</dbReference>
<evidence type="ECO:0000313" key="3">
    <source>
        <dbReference type="Proteomes" id="UP001165584"/>
    </source>
</evidence>
<dbReference type="EMBL" id="JANLCM010000001">
    <property type="protein sequence ID" value="MCS5717766.1"/>
    <property type="molecule type" value="Genomic_DNA"/>
</dbReference>
<accession>A0ABT2GSH5</accession>
<dbReference type="PROSITE" id="PS51257">
    <property type="entry name" value="PROKAR_LIPOPROTEIN"/>
    <property type="match status" value="1"/>
</dbReference>
<proteinExistence type="predicted"/>
<reference evidence="2" key="1">
    <citation type="submission" date="2022-08" db="EMBL/GenBank/DDBJ databases">
        <authorList>
            <person name="Deng Y."/>
            <person name="Han X.-F."/>
            <person name="Zhang Y.-Q."/>
        </authorList>
    </citation>
    <scope>NUCLEOTIDE SEQUENCE</scope>
    <source>
        <strain evidence="2">CPCC 205763</strain>
    </source>
</reference>
<gene>
    <name evidence="2" type="ORF">N1027_06415</name>
</gene>
<organism evidence="2 3">
    <name type="scientific">Herbiconiux aconitum</name>
    <dbReference type="NCBI Taxonomy" id="2970913"/>
    <lineage>
        <taxon>Bacteria</taxon>
        <taxon>Bacillati</taxon>
        <taxon>Actinomycetota</taxon>
        <taxon>Actinomycetes</taxon>
        <taxon>Micrococcales</taxon>
        <taxon>Microbacteriaceae</taxon>
        <taxon>Herbiconiux</taxon>
    </lineage>
</organism>
<evidence type="ECO:0000313" key="2">
    <source>
        <dbReference type="EMBL" id="MCS5717766.1"/>
    </source>
</evidence>
<dbReference type="Proteomes" id="UP001165584">
    <property type="component" value="Unassembled WGS sequence"/>
</dbReference>
<evidence type="ECO:0008006" key="4">
    <source>
        <dbReference type="Google" id="ProtNLM"/>
    </source>
</evidence>
<keyword evidence="1" id="KW-0732">Signal</keyword>